<dbReference type="RefSeq" id="WP_115566969.1">
    <property type="nucleotide sequence ID" value="NZ_QRGR01000021.1"/>
</dbReference>
<evidence type="ECO:0008006" key="8">
    <source>
        <dbReference type="Google" id="ProtNLM"/>
    </source>
</evidence>
<dbReference type="Proteomes" id="UP000256708">
    <property type="component" value="Unassembled WGS sequence"/>
</dbReference>
<comment type="subcellular location">
    <subcellularLocation>
        <location evidence="1">Membrane</location>
        <topology evidence="1">Multi-pass membrane protein</topology>
    </subcellularLocation>
</comment>
<dbReference type="InterPro" id="IPR027359">
    <property type="entry name" value="Volt_channel_dom_sf"/>
</dbReference>
<dbReference type="EMBL" id="QRGR01000021">
    <property type="protein sequence ID" value="RDV13660.1"/>
    <property type="molecule type" value="Genomic_DNA"/>
</dbReference>
<gene>
    <name evidence="6" type="ORF">DXT99_17960</name>
</gene>
<dbReference type="SUPFAM" id="SSF81324">
    <property type="entry name" value="Voltage-gated potassium channels"/>
    <property type="match status" value="1"/>
</dbReference>
<keyword evidence="4 5" id="KW-0472">Membrane</keyword>
<comment type="caution">
    <text evidence="6">The sequence shown here is derived from an EMBL/GenBank/DDBJ whole genome shotgun (WGS) entry which is preliminary data.</text>
</comment>
<keyword evidence="2 5" id="KW-0812">Transmembrane</keyword>
<dbReference type="Gene3D" id="3.40.390.10">
    <property type="entry name" value="Collagenase (Catalytic Domain)"/>
    <property type="match status" value="1"/>
</dbReference>
<feature type="transmembrane region" description="Helical" evidence="5">
    <location>
        <begin position="51"/>
        <end position="69"/>
    </location>
</feature>
<protein>
    <recommendedName>
        <fullName evidence="8">Ion transport domain-containing protein</fullName>
    </recommendedName>
</protein>
<evidence type="ECO:0000256" key="1">
    <source>
        <dbReference type="ARBA" id="ARBA00004141"/>
    </source>
</evidence>
<dbReference type="Gene3D" id="1.20.120.350">
    <property type="entry name" value="Voltage-gated potassium channels. Chain C"/>
    <property type="match status" value="1"/>
</dbReference>
<keyword evidence="3 5" id="KW-1133">Transmembrane helix</keyword>
<reference evidence="7" key="1">
    <citation type="submission" date="2018-08" db="EMBL/GenBank/DDBJ databases">
        <authorList>
            <person name="Liu Z.-W."/>
            <person name="Du Z.-J."/>
        </authorList>
    </citation>
    <scope>NUCLEOTIDE SEQUENCE [LARGE SCALE GENOMIC DNA]</scope>
    <source>
        <strain evidence="7">H4X</strain>
    </source>
</reference>
<feature type="transmembrane region" description="Helical" evidence="5">
    <location>
        <begin position="402"/>
        <end position="420"/>
    </location>
</feature>
<feature type="transmembrane region" description="Helical" evidence="5">
    <location>
        <begin position="364"/>
        <end position="390"/>
    </location>
</feature>
<proteinExistence type="predicted"/>
<evidence type="ECO:0000256" key="4">
    <source>
        <dbReference type="ARBA" id="ARBA00023136"/>
    </source>
</evidence>
<keyword evidence="7" id="KW-1185">Reference proteome</keyword>
<dbReference type="GO" id="GO:0008237">
    <property type="term" value="F:metallopeptidase activity"/>
    <property type="evidence" value="ECO:0007669"/>
    <property type="project" value="InterPro"/>
</dbReference>
<name>A0A3D8L8D2_9BACT</name>
<organism evidence="6 7">
    <name type="scientific">Pontibacter diazotrophicus</name>
    <dbReference type="NCBI Taxonomy" id="1400979"/>
    <lineage>
        <taxon>Bacteria</taxon>
        <taxon>Pseudomonadati</taxon>
        <taxon>Bacteroidota</taxon>
        <taxon>Cytophagia</taxon>
        <taxon>Cytophagales</taxon>
        <taxon>Hymenobacteraceae</taxon>
        <taxon>Pontibacter</taxon>
    </lineage>
</organism>
<feature type="transmembrane region" description="Helical" evidence="5">
    <location>
        <begin position="441"/>
        <end position="474"/>
    </location>
</feature>
<dbReference type="InterPro" id="IPR024079">
    <property type="entry name" value="MetalloPept_cat_dom_sf"/>
</dbReference>
<feature type="transmembrane region" description="Helical" evidence="5">
    <location>
        <begin position="20"/>
        <end position="39"/>
    </location>
</feature>
<dbReference type="AlphaFoldDB" id="A0A3D8L8D2"/>
<evidence type="ECO:0000313" key="7">
    <source>
        <dbReference type="Proteomes" id="UP000256708"/>
    </source>
</evidence>
<evidence type="ECO:0000313" key="6">
    <source>
        <dbReference type="EMBL" id="RDV13660.1"/>
    </source>
</evidence>
<dbReference type="GO" id="GO:0016020">
    <property type="term" value="C:membrane"/>
    <property type="evidence" value="ECO:0007669"/>
    <property type="project" value="UniProtKB-SubCell"/>
</dbReference>
<accession>A0A3D8L8D2</accession>
<evidence type="ECO:0000256" key="2">
    <source>
        <dbReference type="ARBA" id="ARBA00022692"/>
    </source>
</evidence>
<evidence type="ECO:0000256" key="3">
    <source>
        <dbReference type="ARBA" id="ARBA00022989"/>
    </source>
</evidence>
<evidence type="ECO:0000256" key="5">
    <source>
        <dbReference type="SAM" id="Phobius"/>
    </source>
</evidence>
<sequence>MTSEKIQKKRFRILYKLEAWLEGPMFLLSIVWLYLFIVELAKGLSPFQEKLVILIWLLFVLELTTKLVLSADKVSYMKKNWLTILALFIPAFRAFRLLRAIRVLQLSRVATTTTFVRGLTSSKRFLNELRDAQGKTPPAEMHVGVLLAYSPAVTPEVMQPFLKQLMLDVQPEMSFATEIPWLFHLVEPVALTTDKTREPSDFLDAATMRMAEGPYDIVLVVTDVTLISRKDRIEAGLASPVTYTAVISTQRLTTTSRGKPVRTLDDAAVRVNAAALLLHLLGHISGLHHTAGGKGGEMAPFAFREKRKALPRFNDSERVLLKKKVKHLPERELHGGTGLEGFIFHLIMAAKHPKEVLNPLLRNWAILLPLSLPGLATAAVAPSLLLIFTAEIWDVGLNMGNRTTAFFAVASILGASFYLIKIQSLFLPRKEKNVLTEHQAIANVVIFLSILLACFGLFLMVGGLMMVIELYVFPEDLISTWPTLDKPKVGLSDKLRLAAFISTVGVTTGALAGGLEKKTVIQHLALFLDKP</sequence>
<dbReference type="OrthoDB" id="7874975at2"/>